<feature type="domain" description="Glycoside hydrolase family 2 catalytic" evidence="5">
    <location>
        <begin position="308"/>
        <end position="516"/>
    </location>
</feature>
<keyword evidence="8" id="KW-1185">Reference proteome</keyword>
<dbReference type="Pfam" id="PF02836">
    <property type="entry name" value="Glyco_hydro_2_C"/>
    <property type="match status" value="1"/>
</dbReference>
<dbReference type="EMBL" id="RIAR02000001">
    <property type="protein sequence ID" value="NSL90122.1"/>
    <property type="molecule type" value="Genomic_DNA"/>
</dbReference>
<feature type="domain" description="Glycoside hydrolase family 2 immunoglobulin-like beta-sandwich" evidence="4">
    <location>
        <begin position="204"/>
        <end position="303"/>
    </location>
</feature>
<evidence type="ECO:0000259" key="6">
    <source>
        <dbReference type="Pfam" id="PF16355"/>
    </source>
</evidence>
<dbReference type="InterPro" id="IPR051913">
    <property type="entry name" value="GH2_Domain-Containing"/>
</dbReference>
<dbReference type="Gene3D" id="3.20.20.80">
    <property type="entry name" value="Glycosidases"/>
    <property type="match status" value="1"/>
</dbReference>
<dbReference type="InterPro" id="IPR006103">
    <property type="entry name" value="Glyco_hydro_2_cat"/>
</dbReference>
<proteinExistence type="inferred from homology"/>
<dbReference type="Proteomes" id="UP000281028">
    <property type="component" value="Unassembled WGS sequence"/>
</dbReference>
<dbReference type="Gene3D" id="2.60.40.10">
    <property type="entry name" value="Immunoglobulins"/>
    <property type="match status" value="3"/>
</dbReference>
<dbReference type="InterPro" id="IPR013783">
    <property type="entry name" value="Ig-like_fold"/>
</dbReference>
<dbReference type="InterPro" id="IPR017853">
    <property type="entry name" value="GH"/>
</dbReference>
<comment type="caution">
    <text evidence="7">The sequence shown here is derived from an EMBL/GenBank/DDBJ whole genome shotgun (WGS) entry which is preliminary data.</text>
</comment>
<keyword evidence="3" id="KW-0326">Glycosidase</keyword>
<dbReference type="PROSITE" id="PS51257">
    <property type="entry name" value="PROKAR_LIPOPROTEIN"/>
    <property type="match status" value="1"/>
</dbReference>
<dbReference type="PANTHER" id="PTHR42732:SF1">
    <property type="entry name" value="BETA-MANNOSIDASE"/>
    <property type="match status" value="1"/>
</dbReference>
<dbReference type="SUPFAM" id="SSF49303">
    <property type="entry name" value="beta-Galactosidase/glucuronidase domain"/>
    <property type="match status" value="1"/>
</dbReference>
<dbReference type="GO" id="GO:0004553">
    <property type="term" value="F:hydrolase activity, hydrolyzing O-glycosyl compounds"/>
    <property type="evidence" value="ECO:0007669"/>
    <property type="project" value="InterPro"/>
</dbReference>
<evidence type="ECO:0000313" key="8">
    <source>
        <dbReference type="Proteomes" id="UP000281028"/>
    </source>
</evidence>
<keyword evidence="2" id="KW-0378">Hydrolase</keyword>
<dbReference type="SUPFAM" id="SSF49785">
    <property type="entry name" value="Galactose-binding domain-like"/>
    <property type="match status" value="1"/>
</dbReference>
<feature type="domain" description="DUF4982" evidence="6">
    <location>
        <begin position="648"/>
        <end position="709"/>
    </location>
</feature>
<dbReference type="GO" id="GO:0005975">
    <property type="term" value="P:carbohydrate metabolic process"/>
    <property type="evidence" value="ECO:0007669"/>
    <property type="project" value="InterPro"/>
</dbReference>
<comment type="similarity">
    <text evidence="1">Belongs to the glycosyl hydrolase 2 family.</text>
</comment>
<dbReference type="Pfam" id="PF16355">
    <property type="entry name" value="DUF4982"/>
    <property type="match status" value="1"/>
</dbReference>
<dbReference type="AlphaFoldDB" id="A0A3S1CR52"/>
<dbReference type="PRINTS" id="PR00132">
    <property type="entry name" value="GLHYDRLASE2"/>
</dbReference>
<dbReference type="InterPro" id="IPR036156">
    <property type="entry name" value="Beta-gal/glucu_dom_sf"/>
</dbReference>
<dbReference type="SUPFAM" id="SSF51445">
    <property type="entry name" value="(Trans)glycosidases"/>
    <property type="match status" value="1"/>
</dbReference>
<dbReference type="OrthoDB" id="9801077at2"/>
<reference evidence="7" key="1">
    <citation type="submission" date="2020-05" db="EMBL/GenBank/DDBJ databases">
        <title>Chitinophaga laudate sp. nov., isolated from a tropical peat swamp.</title>
        <authorList>
            <person name="Goh C.B.S."/>
            <person name="Lee M.S."/>
            <person name="Parimannan S."/>
            <person name="Pasbakhsh P."/>
            <person name="Yule C.M."/>
            <person name="Rajandas H."/>
            <person name="Loke S."/>
            <person name="Croft L."/>
            <person name="Tan J.B.L."/>
        </authorList>
    </citation>
    <scope>NUCLEOTIDE SEQUENCE</scope>
    <source>
        <strain evidence="7">Mgbs1</strain>
    </source>
</reference>
<organism evidence="7 8">
    <name type="scientific">Chitinophaga solisilvae</name>
    <dbReference type="NCBI Taxonomy" id="1233460"/>
    <lineage>
        <taxon>Bacteria</taxon>
        <taxon>Pseudomonadati</taxon>
        <taxon>Bacteroidota</taxon>
        <taxon>Chitinophagia</taxon>
        <taxon>Chitinophagales</taxon>
        <taxon>Chitinophagaceae</taxon>
        <taxon>Chitinophaga</taxon>
    </lineage>
</organism>
<sequence>MKRTGFLWMLLCGVLACYHAGAQQSVRITQQWEFLRSDLGGIWEAVRPAAEGSPESVPLWTTITLPHCFNARDAAEPSENYYQGPGWYRTLLDIKNPYQQGRTLLHFEGAGQKTTVYVYTTKITTHTGGYDEWTADITDAVQAFLKSPEAKRFKGKVPVSVRCDNSRDLEMIPSSMSDFNVYGGLYRYVNLVYAPLLSFYNIQLQAVTDAAGKNGALAVSASFRNPAQVTTATLELRLLDPKQQVIKEIRQDIQIRSGEQHLTDISIKKPALWSPEMPQLYTVQARLTSSAGVAEWSDHTGFRHFEFVEHGPFLLNGKRLLLQGTHRHEDHAAVAAAMTEDMIRREMTLIKNMGANFIRLGHYQQSRIVLQLCDSLGILVWEEIPWCRGGLGGETYRQQARNMLTSMISQHRNHPAVILWGLGNENDWPGDFPEFDKQQIRTFMSELNTMAHQQDSTRKTTIRRCDFCKDIVDVYSPSIWAGWYRGRYTEYKQESINEIAKVPHFFHAEWGADSHQGRFAEAPEQFIRQVATGKGADERSGDFALTGGNARASKDGDWSESYAVNLVDWHLKEQETMPQLTGSAYWVFKDFSTPLRPENPVPYVNQKGIVARDLTPKEIYYVFQSYWLKTPVAHIYGHNWPVRWGSAGEAKEIRVYSNCPEAELFVNGKSQGVKKRNSQDFPAAGLRWQASLNEGANHIRVVARNGKQTVTDELTWQYQTASWSAPRKLLLTLDTSWHEAGTLRILVKAVDEKGVLCLDAANRIEFSLAGDGRLLDNLGTAGGSRVVQLANGQASILVRPDRENPNSVVGAAGKGLETGTLMISHQ</sequence>
<evidence type="ECO:0000259" key="4">
    <source>
        <dbReference type="Pfam" id="PF00703"/>
    </source>
</evidence>
<protein>
    <submittedName>
        <fullName evidence="7">DUF4982 domain-containing protein</fullName>
    </submittedName>
</protein>
<evidence type="ECO:0000256" key="1">
    <source>
        <dbReference type="ARBA" id="ARBA00007401"/>
    </source>
</evidence>
<dbReference type="InterPro" id="IPR006101">
    <property type="entry name" value="Glyco_hydro_2"/>
</dbReference>
<dbReference type="Pfam" id="PF00703">
    <property type="entry name" value="Glyco_hydro_2"/>
    <property type="match status" value="1"/>
</dbReference>
<dbReference type="InterPro" id="IPR032311">
    <property type="entry name" value="DUF4982"/>
</dbReference>
<dbReference type="PANTHER" id="PTHR42732">
    <property type="entry name" value="BETA-GALACTOSIDASE"/>
    <property type="match status" value="1"/>
</dbReference>
<dbReference type="Gene3D" id="2.60.120.260">
    <property type="entry name" value="Galactose-binding domain-like"/>
    <property type="match status" value="1"/>
</dbReference>
<evidence type="ECO:0000259" key="5">
    <source>
        <dbReference type="Pfam" id="PF02836"/>
    </source>
</evidence>
<accession>A0A3S1CR52</accession>
<gene>
    <name evidence="7" type="ORF">ECE50_025025</name>
</gene>
<evidence type="ECO:0000256" key="3">
    <source>
        <dbReference type="ARBA" id="ARBA00023295"/>
    </source>
</evidence>
<name>A0A3S1CR52_9BACT</name>
<evidence type="ECO:0000313" key="7">
    <source>
        <dbReference type="EMBL" id="NSL90122.1"/>
    </source>
</evidence>
<dbReference type="InterPro" id="IPR006102">
    <property type="entry name" value="Ig-like_GH2"/>
</dbReference>
<evidence type="ECO:0000256" key="2">
    <source>
        <dbReference type="ARBA" id="ARBA00022801"/>
    </source>
</evidence>
<dbReference type="InterPro" id="IPR008979">
    <property type="entry name" value="Galactose-bd-like_sf"/>
</dbReference>